<protein>
    <submittedName>
        <fullName evidence="2">Uncharacterized protein</fullName>
    </submittedName>
</protein>
<feature type="transmembrane region" description="Helical" evidence="1">
    <location>
        <begin position="7"/>
        <end position="27"/>
    </location>
</feature>
<feature type="transmembrane region" description="Helical" evidence="1">
    <location>
        <begin position="76"/>
        <end position="100"/>
    </location>
</feature>
<dbReference type="EMBL" id="MU004188">
    <property type="protein sequence ID" value="KAF2495789.1"/>
    <property type="molecule type" value="Genomic_DNA"/>
</dbReference>
<keyword evidence="1" id="KW-1133">Transmembrane helix</keyword>
<feature type="transmembrane region" description="Helical" evidence="1">
    <location>
        <begin position="112"/>
        <end position="129"/>
    </location>
</feature>
<proteinExistence type="predicted"/>
<evidence type="ECO:0000313" key="2">
    <source>
        <dbReference type="EMBL" id="KAF2495789.1"/>
    </source>
</evidence>
<feature type="transmembrane region" description="Helical" evidence="1">
    <location>
        <begin position="215"/>
        <end position="232"/>
    </location>
</feature>
<feature type="transmembrane region" description="Helical" evidence="1">
    <location>
        <begin position="47"/>
        <end position="64"/>
    </location>
</feature>
<evidence type="ECO:0000256" key="1">
    <source>
        <dbReference type="SAM" id="Phobius"/>
    </source>
</evidence>
<reference evidence="2" key="1">
    <citation type="journal article" date="2020" name="Stud. Mycol.">
        <title>101 Dothideomycetes genomes: a test case for predicting lifestyles and emergence of pathogens.</title>
        <authorList>
            <person name="Haridas S."/>
            <person name="Albert R."/>
            <person name="Binder M."/>
            <person name="Bloem J."/>
            <person name="Labutti K."/>
            <person name="Salamov A."/>
            <person name="Andreopoulos B."/>
            <person name="Baker S."/>
            <person name="Barry K."/>
            <person name="Bills G."/>
            <person name="Bluhm B."/>
            <person name="Cannon C."/>
            <person name="Castanera R."/>
            <person name="Culley D."/>
            <person name="Daum C."/>
            <person name="Ezra D."/>
            <person name="Gonzalez J."/>
            <person name="Henrissat B."/>
            <person name="Kuo A."/>
            <person name="Liang C."/>
            <person name="Lipzen A."/>
            <person name="Lutzoni F."/>
            <person name="Magnuson J."/>
            <person name="Mondo S."/>
            <person name="Nolan M."/>
            <person name="Ohm R."/>
            <person name="Pangilinan J."/>
            <person name="Park H.-J."/>
            <person name="Ramirez L."/>
            <person name="Alfaro M."/>
            <person name="Sun H."/>
            <person name="Tritt A."/>
            <person name="Yoshinaga Y."/>
            <person name="Zwiers L.-H."/>
            <person name="Turgeon B."/>
            <person name="Goodwin S."/>
            <person name="Spatafora J."/>
            <person name="Crous P."/>
            <person name="Grigoriev I."/>
        </authorList>
    </citation>
    <scope>NUCLEOTIDE SEQUENCE</scope>
    <source>
        <strain evidence="2">CBS 269.34</strain>
    </source>
</reference>
<organism evidence="2 3">
    <name type="scientific">Lophium mytilinum</name>
    <dbReference type="NCBI Taxonomy" id="390894"/>
    <lineage>
        <taxon>Eukaryota</taxon>
        <taxon>Fungi</taxon>
        <taxon>Dikarya</taxon>
        <taxon>Ascomycota</taxon>
        <taxon>Pezizomycotina</taxon>
        <taxon>Dothideomycetes</taxon>
        <taxon>Pleosporomycetidae</taxon>
        <taxon>Mytilinidiales</taxon>
        <taxon>Mytilinidiaceae</taxon>
        <taxon>Lophium</taxon>
    </lineage>
</organism>
<keyword evidence="3" id="KW-1185">Reference proteome</keyword>
<feature type="transmembrane region" description="Helical" evidence="1">
    <location>
        <begin position="184"/>
        <end position="203"/>
    </location>
</feature>
<keyword evidence="1" id="KW-0472">Membrane</keyword>
<evidence type="ECO:0000313" key="3">
    <source>
        <dbReference type="Proteomes" id="UP000799750"/>
    </source>
</evidence>
<dbReference type="OrthoDB" id="3685345at2759"/>
<name>A0A6A6QUC4_9PEZI</name>
<sequence length="256" mass="30144">MHTLRRAAILWLPTAAFFTIALYRILVLYRQSSLDRAYWKFPESPKLSLWIPVLFLQLYSLLQCKSQLAKVKNAMFWSLFLTSLAIRWLTLLSAFCILDFRTGPNDPADWQMLPFFSASPFKPVVFGLISEWRLWDWIYPGRYQDYSYDEASRAIRDVDGSVLYRFKPDQKPVYFSWRDLTMRLGYILVVDNFVHVIWLRYFLADGPYTAHVNNSELLTMLLVVQMAVYSYARRYTRVKFDNEVESGGTEDEKGGE</sequence>
<accession>A0A6A6QUC4</accession>
<dbReference type="Proteomes" id="UP000799750">
    <property type="component" value="Unassembled WGS sequence"/>
</dbReference>
<gene>
    <name evidence="2" type="ORF">BU16DRAFT_538424</name>
</gene>
<dbReference type="AlphaFoldDB" id="A0A6A6QUC4"/>
<keyword evidence="1" id="KW-0812">Transmembrane</keyword>